<feature type="domain" description="NADH:flavin oxidoreductase/NADH oxidase N-terminal" evidence="4">
    <location>
        <begin position="7"/>
        <end position="339"/>
    </location>
</feature>
<evidence type="ECO:0000256" key="2">
    <source>
        <dbReference type="ARBA" id="ARBA00005979"/>
    </source>
</evidence>
<dbReference type="PANTHER" id="PTHR22893:SF91">
    <property type="entry name" value="NADPH DEHYDROGENASE 2-RELATED"/>
    <property type="match status" value="1"/>
</dbReference>
<dbReference type="Gene3D" id="3.20.20.70">
    <property type="entry name" value="Aldolase class I"/>
    <property type="match status" value="1"/>
</dbReference>
<dbReference type="Pfam" id="PF00724">
    <property type="entry name" value="Oxidored_FMN"/>
    <property type="match status" value="1"/>
</dbReference>
<comment type="similarity">
    <text evidence="2">Belongs to the NADH:flavin oxidoreductase/NADH oxidase family.</text>
</comment>
<dbReference type="SUPFAM" id="SSF51395">
    <property type="entry name" value="FMN-linked oxidoreductases"/>
    <property type="match status" value="1"/>
</dbReference>
<name>A0A0M6XPZ7_9RHOB</name>
<dbReference type="OrthoDB" id="9784632at2"/>
<dbReference type="GO" id="GO:0016628">
    <property type="term" value="F:oxidoreductase activity, acting on the CH-CH group of donors, NAD or NADP as acceptor"/>
    <property type="evidence" value="ECO:0007669"/>
    <property type="project" value="UniProtKB-ARBA"/>
</dbReference>
<dbReference type="EMBL" id="CXPG01000014">
    <property type="protein sequence ID" value="CTQ32657.1"/>
    <property type="molecule type" value="Genomic_DNA"/>
</dbReference>
<dbReference type="FunFam" id="3.20.20.70:FF:000059">
    <property type="entry name" value="N-ethylmaleimide reductase, FMN-linked"/>
    <property type="match status" value="1"/>
</dbReference>
<dbReference type="InterPro" id="IPR045247">
    <property type="entry name" value="Oye-like"/>
</dbReference>
<evidence type="ECO:0000313" key="5">
    <source>
        <dbReference type="EMBL" id="CTQ32657.1"/>
    </source>
</evidence>
<reference evidence="5 6" key="1">
    <citation type="submission" date="2015-07" db="EMBL/GenBank/DDBJ databases">
        <authorList>
            <person name="Noorani M."/>
        </authorList>
    </citation>
    <scope>NUCLEOTIDE SEQUENCE [LARGE SCALE GENOMIC DNA]</scope>
    <source>
        <strain evidence="5 6">CECT 5088</strain>
    </source>
</reference>
<comment type="cofactor">
    <cofactor evidence="1">
        <name>FMN</name>
        <dbReference type="ChEBI" id="CHEBI:58210"/>
    </cofactor>
</comment>
<evidence type="ECO:0000256" key="3">
    <source>
        <dbReference type="ARBA" id="ARBA00023002"/>
    </source>
</evidence>
<dbReference type="Proteomes" id="UP000048908">
    <property type="component" value="Unassembled WGS sequence"/>
</dbReference>
<organism evidence="5 6">
    <name type="scientific">Jannaschia rubra</name>
    <dbReference type="NCBI Taxonomy" id="282197"/>
    <lineage>
        <taxon>Bacteria</taxon>
        <taxon>Pseudomonadati</taxon>
        <taxon>Pseudomonadota</taxon>
        <taxon>Alphaproteobacteria</taxon>
        <taxon>Rhodobacterales</taxon>
        <taxon>Roseobacteraceae</taxon>
        <taxon>Jannaschia</taxon>
    </lineage>
</organism>
<evidence type="ECO:0000256" key="1">
    <source>
        <dbReference type="ARBA" id="ARBA00001917"/>
    </source>
</evidence>
<sequence length="363" mass="39243">MTDTAILFEPLRAGDLVLPNRVLMAPLTRNRSEADGTPKAMAETYYAQRASAGLIISEATQISEMGKGYIDTPGIHTQKQADAWARIVDAVHAAGGRIVLQLWHVGRISHVSLLPEGAQPVSSSAVRANAQTFTANGFEDCSEPVALDKDGIARTIDDYGTAARFAKAAGFDGVEVHAANGYLLDQFLQDGVNRRDDDYGGAIENRMRLLSEVLDRVSEVFDPARIGVRLSPLGEANDMSDSDPEALFAGVIDMLSARKLAYLHLVEGFSGVDDTSEEDRAMLRRLRARHDGIYIGNGGYDATAAAGAIEAGQADAISFGRPFIANPDLPERFRRGAALNEQDKDTFYGGGEEGYIDYPFLDR</sequence>
<keyword evidence="6" id="KW-1185">Reference proteome</keyword>
<dbReference type="GO" id="GO:0005829">
    <property type="term" value="C:cytosol"/>
    <property type="evidence" value="ECO:0007669"/>
    <property type="project" value="TreeGrafter"/>
</dbReference>
<keyword evidence="3 5" id="KW-0560">Oxidoreductase</keyword>
<dbReference type="GO" id="GO:0010181">
    <property type="term" value="F:FMN binding"/>
    <property type="evidence" value="ECO:0007669"/>
    <property type="project" value="InterPro"/>
</dbReference>
<evidence type="ECO:0000313" key="6">
    <source>
        <dbReference type="Proteomes" id="UP000048908"/>
    </source>
</evidence>
<proteinExistence type="inferred from homology"/>
<dbReference type="EC" id="1.-.-.-" evidence="5"/>
<dbReference type="RefSeq" id="WP_055682095.1">
    <property type="nucleotide sequence ID" value="NZ_CXPG01000014.1"/>
</dbReference>
<dbReference type="InterPro" id="IPR013785">
    <property type="entry name" value="Aldolase_TIM"/>
</dbReference>
<dbReference type="STRING" id="282197.SAMN04488517_101592"/>
<dbReference type="AlphaFoldDB" id="A0A0M6XPZ7"/>
<dbReference type="CDD" id="cd02933">
    <property type="entry name" value="OYE_like_FMN"/>
    <property type="match status" value="1"/>
</dbReference>
<dbReference type="InterPro" id="IPR001155">
    <property type="entry name" value="OxRdtase_FMN_N"/>
</dbReference>
<protein>
    <submittedName>
        <fullName evidence="5">N-ethylmaleimide reductase</fullName>
        <ecNumber evidence="5">1.-.-.-</ecNumber>
    </submittedName>
</protein>
<gene>
    <name evidence="5" type="primary">nemA</name>
    <name evidence="5" type="ORF">JAN5088_01429</name>
</gene>
<accession>A0A0M6XPZ7</accession>
<dbReference type="PANTHER" id="PTHR22893">
    <property type="entry name" value="NADH OXIDOREDUCTASE-RELATED"/>
    <property type="match status" value="1"/>
</dbReference>
<evidence type="ECO:0000259" key="4">
    <source>
        <dbReference type="Pfam" id="PF00724"/>
    </source>
</evidence>